<evidence type="ECO:0000313" key="3">
    <source>
        <dbReference type="Proteomes" id="UP000095767"/>
    </source>
</evidence>
<accession>A0A1E5VKZ2</accession>
<name>A0A1E5VKZ2_9POAL</name>
<feature type="chain" id="PRO_5009188217" evidence="1">
    <location>
        <begin position="18"/>
        <end position="45"/>
    </location>
</feature>
<dbReference type="Proteomes" id="UP000095767">
    <property type="component" value="Unassembled WGS sequence"/>
</dbReference>
<feature type="signal peptide" evidence="1">
    <location>
        <begin position="1"/>
        <end position="17"/>
    </location>
</feature>
<sequence length="45" mass="5304">LLSWWVGSLLHLRCCHGGFVDWFKAIHCDAWTVYIHTEIARCQCQ</sequence>
<gene>
    <name evidence="2" type="ORF">BAE44_0013237</name>
</gene>
<dbReference type="EMBL" id="LWDX02036464">
    <property type="protein sequence ID" value="OEL25744.1"/>
    <property type="molecule type" value="Genomic_DNA"/>
</dbReference>
<dbReference type="AlphaFoldDB" id="A0A1E5VKZ2"/>
<protein>
    <submittedName>
        <fullName evidence="2">Uncharacterized protein</fullName>
    </submittedName>
</protein>
<feature type="non-terminal residue" evidence="2">
    <location>
        <position position="1"/>
    </location>
</feature>
<organism evidence="2 3">
    <name type="scientific">Dichanthelium oligosanthes</name>
    <dbReference type="NCBI Taxonomy" id="888268"/>
    <lineage>
        <taxon>Eukaryota</taxon>
        <taxon>Viridiplantae</taxon>
        <taxon>Streptophyta</taxon>
        <taxon>Embryophyta</taxon>
        <taxon>Tracheophyta</taxon>
        <taxon>Spermatophyta</taxon>
        <taxon>Magnoliopsida</taxon>
        <taxon>Liliopsida</taxon>
        <taxon>Poales</taxon>
        <taxon>Poaceae</taxon>
        <taxon>PACMAD clade</taxon>
        <taxon>Panicoideae</taxon>
        <taxon>Panicodae</taxon>
        <taxon>Paniceae</taxon>
        <taxon>Dichantheliinae</taxon>
        <taxon>Dichanthelium</taxon>
    </lineage>
</organism>
<keyword evidence="1" id="KW-0732">Signal</keyword>
<reference evidence="2 3" key="1">
    <citation type="submission" date="2016-09" db="EMBL/GenBank/DDBJ databases">
        <title>The draft genome of Dichanthelium oligosanthes: A C3 panicoid grass species.</title>
        <authorList>
            <person name="Studer A.J."/>
            <person name="Schnable J.C."/>
            <person name="Brutnell T.P."/>
        </authorList>
    </citation>
    <scope>NUCLEOTIDE SEQUENCE [LARGE SCALE GENOMIC DNA]</scope>
    <source>
        <strain evidence="3">cv. Kellogg 1175</strain>
        <tissue evidence="2">Leaf</tissue>
    </source>
</reference>
<proteinExistence type="predicted"/>
<evidence type="ECO:0000256" key="1">
    <source>
        <dbReference type="SAM" id="SignalP"/>
    </source>
</evidence>
<comment type="caution">
    <text evidence="2">The sequence shown here is derived from an EMBL/GenBank/DDBJ whole genome shotgun (WGS) entry which is preliminary data.</text>
</comment>
<evidence type="ECO:0000313" key="2">
    <source>
        <dbReference type="EMBL" id="OEL25744.1"/>
    </source>
</evidence>
<keyword evidence="3" id="KW-1185">Reference proteome</keyword>